<evidence type="ECO:0000256" key="18">
    <source>
        <dbReference type="RuleBase" id="RU003750"/>
    </source>
</evidence>
<dbReference type="STRING" id="361077.A0A152A312"/>
<keyword evidence="7 17" id="KW-0808">Transferase</keyword>
<dbReference type="PANTHER" id="PTHR15362:SF4">
    <property type="entry name" value="CDP-DIACYLGLYCEROL--INOSITOL 3-PHOSPHATIDYLTRANSFERASE"/>
    <property type="match status" value="1"/>
</dbReference>
<dbReference type="GO" id="GO:0016020">
    <property type="term" value="C:membrane"/>
    <property type="evidence" value="ECO:0007669"/>
    <property type="project" value="UniProtKB-SubCell"/>
</dbReference>
<feature type="transmembrane region" description="Helical" evidence="19">
    <location>
        <begin position="12"/>
        <end position="29"/>
    </location>
</feature>
<protein>
    <recommendedName>
        <fullName evidence="5 17">CDP-diacylglycerol--inositol 3-phosphatidyltransferase</fullName>
        <ecNumber evidence="5 17">2.7.8.11</ecNumber>
    </recommendedName>
</protein>
<keyword evidence="14 17" id="KW-0594">Phospholipid biosynthesis</keyword>
<keyword evidence="13 17" id="KW-0472">Membrane</keyword>
<reference evidence="20 21" key="1">
    <citation type="submission" date="2015-12" db="EMBL/GenBank/DDBJ databases">
        <title>Dictyostelia acquired genes for synthesis and detection of signals that induce cell-type specialization by lateral gene transfer from prokaryotes.</title>
        <authorList>
            <person name="Gloeckner G."/>
            <person name="Schaap P."/>
        </authorList>
    </citation>
    <scope>NUCLEOTIDE SEQUENCE [LARGE SCALE GENOMIC DNA]</scope>
    <source>
        <strain evidence="20 21">TK</strain>
    </source>
</reference>
<keyword evidence="8 19" id="KW-0812">Transmembrane</keyword>
<evidence type="ECO:0000256" key="17">
    <source>
        <dbReference type="PIRNR" id="PIRNR000848"/>
    </source>
</evidence>
<dbReference type="FunFam" id="1.20.120.1760:FF:000003">
    <property type="entry name" value="CDP-diacylglycerol--inositol 3-phosphatidyltransferase"/>
    <property type="match status" value="1"/>
</dbReference>
<dbReference type="GO" id="GO:0046872">
    <property type="term" value="F:metal ion binding"/>
    <property type="evidence" value="ECO:0007669"/>
    <property type="project" value="UniProtKB-KW"/>
</dbReference>
<feature type="transmembrane region" description="Helical" evidence="19">
    <location>
        <begin position="138"/>
        <end position="157"/>
    </location>
</feature>
<dbReference type="GO" id="GO:0006661">
    <property type="term" value="P:phosphatidylinositol biosynthetic process"/>
    <property type="evidence" value="ECO:0007669"/>
    <property type="project" value="TreeGrafter"/>
</dbReference>
<comment type="caution">
    <text evidence="20">The sequence shown here is derived from an EMBL/GenBank/DDBJ whole genome shotgun (WGS) entry which is preliminary data.</text>
</comment>
<dbReference type="Proteomes" id="UP000076078">
    <property type="component" value="Unassembled WGS sequence"/>
</dbReference>
<sequence length="207" mass="24372">MVSKVYTYIPNLIGYGRVIFAIMAFVYSYEDYKKFFVFYALSALLDMADGHAARYFNQCSQFGALLDMITDRCSTIALIVVLSHFYPKYLNVYISLIVLDIVSHFARLFSTLMTGKTSHKMTDANHLKIMKIYYENKYFLAFMCFGNEGFFLFTYLYHFFPNALVYFIQWFFFFPISAFKQVINFIQFAQAISDIVAFDERKSKEKK</sequence>
<dbReference type="InterPro" id="IPR043130">
    <property type="entry name" value="CDP-OH_PTrfase_TM_dom"/>
</dbReference>
<comment type="similarity">
    <text evidence="4 17 18">Belongs to the CDP-alcohol phosphatidyltransferase class-I family.</text>
</comment>
<dbReference type="InterPro" id="IPR048254">
    <property type="entry name" value="CDP_ALCOHOL_P_TRANSF_CS"/>
</dbReference>
<evidence type="ECO:0000256" key="16">
    <source>
        <dbReference type="ARBA" id="ARBA00023264"/>
    </source>
</evidence>
<comment type="cofactor">
    <cofactor evidence="1">
        <name>Mn(2+)</name>
        <dbReference type="ChEBI" id="CHEBI:29035"/>
    </cofactor>
</comment>
<evidence type="ECO:0000256" key="12">
    <source>
        <dbReference type="ARBA" id="ARBA00023098"/>
    </source>
</evidence>
<evidence type="ECO:0000313" key="21">
    <source>
        <dbReference type="Proteomes" id="UP000076078"/>
    </source>
</evidence>
<dbReference type="AlphaFoldDB" id="A0A152A312"/>
<evidence type="ECO:0000256" key="7">
    <source>
        <dbReference type="ARBA" id="ARBA00022679"/>
    </source>
</evidence>
<comment type="subcellular location">
    <subcellularLocation>
        <location evidence="3">Membrane</location>
        <topology evidence="3">Multi-pass membrane protein</topology>
    </subcellularLocation>
</comment>
<evidence type="ECO:0000256" key="19">
    <source>
        <dbReference type="SAM" id="Phobius"/>
    </source>
</evidence>
<dbReference type="PROSITE" id="PS00379">
    <property type="entry name" value="CDP_ALCOHOL_P_TRANSF"/>
    <property type="match status" value="1"/>
</dbReference>
<evidence type="ECO:0000256" key="13">
    <source>
        <dbReference type="ARBA" id="ARBA00023136"/>
    </source>
</evidence>
<evidence type="ECO:0000256" key="14">
    <source>
        <dbReference type="ARBA" id="ARBA00023209"/>
    </source>
</evidence>
<organism evidence="20 21">
    <name type="scientific">Tieghemostelium lacteum</name>
    <name type="common">Slime mold</name>
    <name type="synonym">Dictyostelium lacteum</name>
    <dbReference type="NCBI Taxonomy" id="361077"/>
    <lineage>
        <taxon>Eukaryota</taxon>
        <taxon>Amoebozoa</taxon>
        <taxon>Evosea</taxon>
        <taxon>Eumycetozoa</taxon>
        <taxon>Dictyostelia</taxon>
        <taxon>Dictyosteliales</taxon>
        <taxon>Raperosteliaceae</taxon>
        <taxon>Tieghemostelium</taxon>
    </lineage>
</organism>
<keyword evidence="12 17" id="KW-0443">Lipid metabolism</keyword>
<dbReference type="InterPro" id="IPR000462">
    <property type="entry name" value="CDP-OH_P_trans"/>
</dbReference>
<dbReference type="Pfam" id="PF01066">
    <property type="entry name" value="CDP-OH_P_transf"/>
    <property type="match status" value="1"/>
</dbReference>
<dbReference type="InParanoid" id="A0A152A312"/>
<dbReference type="OrthoDB" id="10251079at2759"/>
<dbReference type="OMA" id="AQTYSEN"/>
<comment type="catalytic activity">
    <reaction evidence="17">
        <text>a CDP-1,2-diacyl-sn-glycerol + myo-inositol = a 1,2-diacyl-sn-glycero-3-phospho-(1D-myo-inositol) + CMP + H(+)</text>
        <dbReference type="Rhea" id="RHEA:11580"/>
        <dbReference type="ChEBI" id="CHEBI:15378"/>
        <dbReference type="ChEBI" id="CHEBI:17268"/>
        <dbReference type="ChEBI" id="CHEBI:57880"/>
        <dbReference type="ChEBI" id="CHEBI:58332"/>
        <dbReference type="ChEBI" id="CHEBI:60377"/>
        <dbReference type="EC" id="2.7.8.11"/>
    </reaction>
</comment>
<keyword evidence="10" id="KW-0460">Magnesium</keyword>
<keyword evidence="15" id="KW-0464">Manganese</keyword>
<dbReference type="Gene3D" id="1.20.120.1760">
    <property type="match status" value="1"/>
</dbReference>
<evidence type="ECO:0000256" key="8">
    <source>
        <dbReference type="ARBA" id="ARBA00022692"/>
    </source>
</evidence>
<dbReference type="GO" id="GO:0005794">
    <property type="term" value="C:Golgi apparatus"/>
    <property type="evidence" value="ECO:0007669"/>
    <property type="project" value="TreeGrafter"/>
</dbReference>
<evidence type="ECO:0000256" key="11">
    <source>
        <dbReference type="ARBA" id="ARBA00022989"/>
    </source>
</evidence>
<keyword evidence="21" id="KW-1185">Reference proteome</keyword>
<dbReference type="PANTHER" id="PTHR15362">
    <property type="entry name" value="PHOSPHATIDYLINOSITOL SYNTHASE"/>
    <property type="match status" value="1"/>
</dbReference>
<evidence type="ECO:0000313" key="20">
    <source>
        <dbReference type="EMBL" id="KYR00594.1"/>
    </source>
</evidence>
<dbReference type="GO" id="GO:0003881">
    <property type="term" value="F:CDP-diacylglycerol-inositol 3-phosphatidyltransferase activity"/>
    <property type="evidence" value="ECO:0007669"/>
    <property type="project" value="UniProtKB-UniRule"/>
</dbReference>
<evidence type="ECO:0000256" key="15">
    <source>
        <dbReference type="ARBA" id="ARBA00023211"/>
    </source>
</evidence>
<dbReference type="EC" id="2.7.8.11" evidence="5 17"/>
<keyword evidence="9" id="KW-0479">Metal-binding</keyword>
<feature type="transmembrane region" description="Helical" evidence="19">
    <location>
        <begin position="163"/>
        <end position="183"/>
    </location>
</feature>
<feature type="transmembrane region" description="Helical" evidence="19">
    <location>
        <begin position="92"/>
        <end position="110"/>
    </location>
</feature>
<evidence type="ECO:0000256" key="10">
    <source>
        <dbReference type="ARBA" id="ARBA00022842"/>
    </source>
</evidence>
<evidence type="ECO:0000256" key="2">
    <source>
        <dbReference type="ARBA" id="ARBA00001946"/>
    </source>
</evidence>
<evidence type="ECO:0000256" key="6">
    <source>
        <dbReference type="ARBA" id="ARBA00022516"/>
    </source>
</evidence>
<name>A0A152A312_TIELA</name>
<dbReference type="InterPro" id="IPR014387">
    <property type="entry name" value="CDP_diag_ino_3_P_euk"/>
</dbReference>
<evidence type="ECO:0000256" key="1">
    <source>
        <dbReference type="ARBA" id="ARBA00001936"/>
    </source>
</evidence>
<evidence type="ECO:0000256" key="3">
    <source>
        <dbReference type="ARBA" id="ARBA00004141"/>
    </source>
</evidence>
<evidence type="ECO:0000256" key="4">
    <source>
        <dbReference type="ARBA" id="ARBA00010441"/>
    </source>
</evidence>
<evidence type="ECO:0000256" key="9">
    <source>
        <dbReference type="ARBA" id="ARBA00022723"/>
    </source>
</evidence>
<dbReference type="PIRSF" id="PIRSF000848">
    <property type="entry name" value="CDP_diag_ino_3_P"/>
    <property type="match status" value="1"/>
</dbReference>
<comment type="cofactor">
    <cofactor evidence="2">
        <name>Mg(2+)</name>
        <dbReference type="ChEBI" id="CHEBI:18420"/>
    </cofactor>
</comment>
<keyword evidence="6 17" id="KW-0444">Lipid biosynthesis</keyword>
<keyword evidence="16 17" id="KW-1208">Phospholipid metabolism</keyword>
<proteinExistence type="inferred from homology"/>
<dbReference type="EMBL" id="LODT01000013">
    <property type="protein sequence ID" value="KYR00594.1"/>
    <property type="molecule type" value="Genomic_DNA"/>
</dbReference>
<gene>
    <name evidence="20" type="ORF">DLAC_02613</name>
</gene>
<evidence type="ECO:0000256" key="5">
    <source>
        <dbReference type="ARBA" id="ARBA00013212"/>
    </source>
</evidence>
<accession>A0A152A312</accession>
<keyword evidence="11 19" id="KW-1133">Transmembrane helix</keyword>
<dbReference type="FunCoup" id="A0A152A312">
    <property type="interactions" value="582"/>
</dbReference>